<dbReference type="AlphaFoldDB" id="A0A0D0BV47"/>
<proteinExistence type="predicted"/>
<dbReference type="HOGENOM" id="CLU_2073426_0_0_1"/>
<dbReference type="EMBL" id="KN834780">
    <property type="protein sequence ID" value="KIK59396.1"/>
    <property type="molecule type" value="Genomic_DNA"/>
</dbReference>
<dbReference type="Proteomes" id="UP000053593">
    <property type="component" value="Unassembled WGS sequence"/>
</dbReference>
<sequence length="118" mass="13279">MLNDNEDSDTPLDGPNVRMKLLPRQCRRQGNAGVKGVVLNGQPGVGKSTCNIFFLAACLAYKQTIIFTTSNLEIYYFGEAHVWKFVHQEPFIRPMFPDILIHAYSPLSTLEQGSLHCH</sequence>
<keyword evidence="2" id="KW-1185">Reference proteome</keyword>
<evidence type="ECO:0000313" key="2">
    <source>
        <dbReference type="Proteomes" id="UP000053593"/>
    </source>
</evidence>
<name>A0A0D0BV47_9AGAR</name>
<evidence type="ECO:0000313" key="1">
    <source>
        <dbReference type="EMBL" id="KIK59396.1"/>
    </source>
</evidence>
<gene>
    <name evidence="1" type="ORF">GYMLUDRAFT_679106</name>
</gene>
<dbReference type="OrthoDB" id="2340858at2759"/>
<organism evidence="1 2">
    <name type="scientific">Collybiopsis luxurians FD-317 M1</name>
    <dbReference type="NCBI Taxonomy" id="944289"/>
    <lineage>
        <taxon>Eukaryota</taxon>
        <taxon>Fungi</taxon>
        <taxon>Dikarya</taxon>
        <taxon>Basidiomycota</taxon>
        <taxon>Agaricomycotina</taxon>
        <taxon>Agaricomycetes</taxon>
        <taxon>Agaricomycetidae</taxon>
        <taxon>Agaricales</taxon>
        <taxon>Marasmiineae</taxon>
        <taxon>Omphalotaceae</taxon>
        <taxon>Collybiopsis</taxon>
        <taxon>Collybiopsis luxurians</taxon>
    </lineage>
</organism>
<reference evidence="1 2" key="1">
    <citation type="submission" date="2014-04" db="EMBL/GenBank/DDBJ databases">
        <title>Evolutionary Origins and Diversification of the Mycorrhizal Mutualists.</title>
        <authorList>
            <consortium name="DOE Joint Genome Institute"/>
            <consortium name="Mycorrhizal Genomics Consortium"/>
            <person name="Kohler A."/>
            <person name="Kuo A."/>
            <person name="Nagy L.G."/>
            <person name="Floudas D."/>
            <person name="Copeland A."/>
            <person name="Barry K.W."/>
            <person name="Cichocki N."/>
            <person name="Veneault-Fourrey C."/>
            <person name="LaButti K."/>
            <person name="Lindquist E.A."/>
            <person name="Lipzen A."/>
            <person name="Lundell T."/>
            <person name="Morin E."/>
            <person name="Murat C."/>
            <person name="Riley R."/>
            <person name="Ohm R."/>
            <person name="Sun H."/>
            <person name="Tunlid A."/>
            <person name="Henrissat B."/>
            <person name="Grigoriev I.V."/>
            <person name="Hibbett D.S."/>
            <person name="Martin F."/>
        </authorList>
    </citation>
    <scope>NUCLEOTIDE SEQUENCE [LARGE SCALE GENOMIC DNA]</scope>
    <source>
        <strain evidence="1 2">FD-317 M1</strain>
    </source>
</reference>
<protein>
    <submittedName>
        <fullName evidence="1">Uncharacterized protein</fullName>
    </submittedName>
</protein>
<accession>A0A0D0BV47</accession>